<dbReference type="EMBL" id="SHOA02000006">
    <property type="protein sequence ID" value="TDH67420.1"/>
    <property type="molecule type" value="Genomic_DNA"/>
</dbReference>
<reference evidence="2 3" key="1">
    <citation type="journal article" date="2021" name="Genome Biol.">
        <title>AFLAP: assembly-free linkage analysis pipeline using k-mers from genome sequencing data.</title>
        <authorList>
            <person name="Fletcher K."/>
            <person name="Zhang L."/>
            <person name="Gil J."/>
            <person name="Han R."/>
            <person name="Cavanaugh K."/>
            <person name="Michelmore R."/>
        </authorList>
    </citation>
    <scope>NUCLEOTIDE SEQUENCE [LARGE SCALE GENOMIC DNA]</scope>
    <source>
        <strain evidence="2 3">SF5</strain>
    </source>
</reference>
<evidence type="ECO:0000313" key="2">
    <source>
        <dbReference type="EMBL" id="TDH67420.1"/>
    </source>
</evidence>
<organism evidence="2 3">
    <name type="scientific">Bremia lactucae</name>
    <name type="common">Lettuce downy mildew</name>
    <dbReference type="NCBI Taxonomy" id="4779"/>
    <lineage>
        <taxon>Eukaryota</taxon>
        <taxon>Sar</taxon>
        <taxon>Stramenopiles</taxon>
        <taxon>Oomycota</taxon>
        <taxon>Peronosporomycetes</taxon>
        <taxon>Peronosporales</taxon>
        <taxon>Peronosporaceae</taxon>
        <taxon>Bremia</taxon>
    </lineage>
</organism>
<comment type="caution">
    <text evidence="2">The sequence shown here is derived from an EMBL/GenBank/DDBJ whole genome shotgun (WGS) entry which is preliminary data.</text>
</comment>
<evidence type="ECO:0000256" key="1">
    <source>
        <dbReference type="SAM" id="MobiDB-lite"/>
    </source>
</evidence>
<sequence>MKYSVEPVETQRSKYVTVNKLLKRSISKPVESHSPKVNFNVTNEQLQEPKLKTTSGETPA</sequence>
<name>A0A976FIG6_BRELC</name>
<evidence type="ECO:0000313" key="3">
    <source>
        <dbReference type="Proteomes" id="UP000294530"/>
    </source>
</evidence>
<dbReference type="Proteomes" id="UP000294530">
    <property type="component" value="Unassembled WGS sequence"/>
</dbReference>
<dbReference type="KEGG" id="blac:94344203"/>
<dbReference type="AlphaFoldDB" id="A0A976FIG6"/>
<accession>A0A976FIG6</accession>
<gene>
    <name evidence="2" type="ORF">CCR75_000424</name>
</gene>
<keyword evidence="3" id="KW-1185">Reference proteome</keyword>
<feature type="compositionally biased region" description="Polar residues" evidence="1">
    <location>
        <begin position="35"/>
        <end position="60"/>
    </location>
</feature>
<dbReference type="RefSeq" id="XP_067816919.1">
    <property type="nucleotide sequence ID" value="XM_067958532.1"/>
</dbReference>
<protein>
    <submittedName>
        <fullName evidence="2">Uncharacterized protein</fullName>
    </submittedName>
</protein>
<feature type="region of interest" description="Disordered" evidence="1">
    <location>
        <begin position="29"/>
        <end position="60"/>
    </location>
</feature>
<proteinExistence type="predicted"/>
<dbReference type="GeneID" id="94344203"/>